<accession>F8ALF9</accession>
<dbReference type="RefSeq" id="WP_013866734.1">
    <property type="nucleotide sequence ID" value="NC_015636.1"/>
</dbReference>
<keyword evidence="1" id="KW-0547">Nucleotide-binding</keyword>
<feature type="domain" description="4Fe-4S ferredoxin-type" evidence="4">
    <location>
        <begin position="43"/>
        <end position="72"/>
    </location>
</feature>
<dbReference type="Pfam" id="PF00005">
    <property type="entry name" value="ABC_tran"/>
    <property type="match status" value="2"/>
</dbReference>
<dbReference type="InterPro" id="IPR017900">
    <property type="entry name" value="4Fe4S_Fe_S_CS"/>
</dbReference>
<dbReference type="GeneID" id="10772694"/>
<protein>
    <submittedName>
        <fullName evidence="5">Metal-binding domain in RNase L inhibitor, RLI</fullName>
    </submittedName>
</protein>
<dbReference type="EMBL" id="CP002792">
    <property type="protein sequence ID" value="AEH06548.1"/>
    <property type="molecule type" value="Genomic_DNA"/>
</dbReference>
<dbReference type="InterPro" id="IPR017871">
    <property type="entry name" value="ABC_transporter-like_CS"/>
</dbReference>
<dbReference type="KEGG" id="mok:Metok_0568"/>
<dbReference type="FunFam" id="3.40.50.300:FF:000152">
    <property type="entry name" value="ATP-binding cassette, sub-family E, member 1"/>
    <property type="match status" value="1"/>
</dbReference>
<dbReference type="Pfam" id="PF00037">
    <property type="entry name" value="Fer4"/>
    <property type="match status" value="1"/>
</dbReference>
<dbReference type="GO" id="GO:0005524">
    <property type="term" value="F:ATP binding"/>
    <property type="evidence" value="ECO:0007669"/>
    <property type="project" value="UniProtKB-KW"/>
</dbReference>
<reference evidence="5" key="1">
    <citation type="submission" date="2011-05" db="EMBL/GenBank/DDBJ databases">
        <title>Complete sequence of chromosome of Methanothermococcus okinawensis IH1.</title>
        <authorList>
            <consortium name="US DOE Joint Genome Institute"/>
            <person name="Lucas S."/>
            <person name="Han J."/>
            <person name="Lapidus A."/>
            <person name="Cheng J.-F."/>
            <person name="Goodwin L."/>
            <person name="Pitluck S."/>
            <person name="Peters L."/>
            <person name="Mikhailova N."/>
            <person name="Held B."/>
            <person name="Han C."/>
            <person name="Tapia R."/>
            <person name="Land M."/>
            <person name="Hauser L."/>
            <person name="Kyrpides N."/>
            <person name="Ivanova N."/>
            <person name="Pagani I."/>
            <person name="Sieprawska-Lupa M."/>
            <person name="Takai K."/>
            <person name="Miyazaki J."/>
            <person name="Whitman W."/>
            <person name="Woyke T."/>
        </authorList>
    </citation>
    <scope>NUCLEOTIDE SEQUENCE [LARGE SCALE GENOMIC DNA]</scope>
    <source>
        <strain evidence="5">IH1</strain>
    </source>
</reference>
<keyword evidence="6" id="KW-1185">Reference proteome</keyword>
<feature type="domain" description="ABC transporter" evidence="3">
    <location>
        <begin position="76"/>
        <end position="313"/>
    </location>
</feature>
<dbReference type="PROSITE" id="PS51379">
    <property type="entry name" value="4FE4S_FER_2"/>
    <property type="match status" value="1"/>
</dbReference>
<proteinExistence type="predicted"/>
<evidence type="ECO:0000256" key="1">
    <source>
        <dbReference type="ARBA" id="ARBA00022741"/>
    </source>
</evidence>
<dbReference type="GO" id="GO:0016491">
    <property type="term" value="F:oxidoreductase activity"/>
    <property type="evidence" value="ECO:0007669"/>
    <property type="project" value="UniProtKB-ARBA"/>
</dbReference>
<dbReference type="InterPro" id="IPR017896">
    <property type="entry name" value="4Fe4S_Fe-S-bd"/>
</dbReference>
<feature type="domain" description="ABC transporter" evidence="3">
    <location>
        <begin position="344"/>
        <end position="556"/>
    </location>
</feature>
<sequence length="594" mass="66969">MADRLAILDYDRCQPRRCSLECIKYCPGVRMGEETIVMDEDLGKPVISEELCSGCGICVKRCPFEAITIIGLPEELTEDKIVHSYGKNRFRLYGLIAPREGVVGILGPNGVGKSTILNILSGALIPNLNDFNEEPNYDKVIKYFSGTELQKYFEDLKNGNIKPVHKPQYIDVLPKVVKGTVGELLKKVDEKGLFNEIIDVLEIKNILNRTLDNLSGGELQRVAIAAACLREGDIYYFDEPSSWLDVRQRFNAAKVIRKISEEEGKKVVAVEHDLIVLDYLSDYIHIMYGIPSAYGVVTHPRGTRVGINTYLNGFLREENIRFRKNPIVFEKRPPANYSNRPLLLEYSKVTKTLGEFKLSVEGGTIHRGEVMGILGPNGIGKTTFVKILAKIIKPDEGNVSSGDIKVSYKPQYISSDYDGTVRDLLMSITNINTSFYKSEIIKPLSLEKIMDFDVKDLSGGELQRVAIAACLSRDADIYLIDEPSAFLDVEQRLNVSRTIRRMADEKDAAMFVVDHDILFQDYISDRYIVFSGEVGKIGKGSSPLDKRSGANKFLKEMNITFRRDPDTGRPRVNKEGSQRDLYQKEIGEYYYVDE</sequence>
<dbReference type="FunFam" id="3.40.50.300:FF:001546">
    <property type="entry name" value="RNase L inhibitor homolog"/>
    <property type="match status" value="1"/>
</dbReference>
<dbReference type="Pfam" id="PF04068">
    <property type="entry name" value="Fer4_RLI"/>
    <property type="match status" value="1"/>
</dbReference>
<dbReference type="SUPFAM" id="SSF54862">
    <property type="entry name" value="4Fe-4S ferredoxins"/>
    <property type="match status" value="1"/>
</dbReference>
<dbReference type="eggNOG" id="arCOG00187">
    <property type="taxonomic scope" value="Archaea"/>
</dbReference>
<dbReference type="Gene3D" id="3.40.50.300">
    <property type="entry name" value="P-loop containing nucleotide triphosphate hydrolases"/>
    <property type="match status" value="2"/>
</dbReference>
<dbReference type="InterPro" id="IPR003439">
    <property type="entry name" value="ABC_transporter-like_ATP-bd"/>
</dbReference>
<dbReference type="InterPro" id="IPR027417">
    <property type="entry name" value="P-loop_NTPase"/>
</dbReference>
<dbReference type="HOGENOM" id="CLU_017344_4_1_2"/>
<dbReference type="PROSITE" id="PS00211">
    <property type="entry name" value="ABC_TRANSPORTER_1"/>
    <property type="match status" value="1"/>
</dbReference>
<organism evidence="5 6">
    <name type="scientific">Methanothermococcus okinawensis (strain DSM 14208 / JCM 11175 / IH1)</name>
    <dbReference type="NCBI Taxonomy" id="647113"/>
    <lineage>
        <taxon>Archaea</taxon>
        <taxon>Methanobacteriati</taxon>
        <taxon>Methanobacteriota</taxon>
        <taxon>Methanomada group</taxon>
        <taxon>Methanococci</taxon>
        <taxon>Methanococcales</taxon>
        <taxon>Methanococcaceae</taxon>
        <taxon>Methanothermococcus</taxon>
    </lineage>
</organism>
<dbReference type="InterPro" id="IPR007209">
    <property type="entry name" value="RNaseL-inhib-like_metal-bd_dom"/>
</dbReference>
<dbReference type="PROSITE" id="PS00198">
    <property type="entry name" value="4FE4S_FER_1"/>
    <property type="match status" value="1"/>
</dbReference>
<dbReference type="NCBIfam" id="NF009945">
    <property type="entry name" value="PRK13409.1"/>
    <property type="match status" value="1"/>
</dbReference>
<name>F8ALF9_METOI</name>
<dbReference type="SMART" id="SM00382">
    <property type="entry name" value="AAA"/>
    <property type="match status" value="2"/>
</dbReference>
<evidence type="ECO:0000259" key="4">
    <source>
        <dbReference type="PROSITE" id="PS51379"/>
    </source>
</evidence>
<evidence type="ECO:0000256" key="2">
    <source>
        <dbReference type="ARBA" id="ARBA00022840"/>
    </source>
</evidence>
<dbReference type="STRING" id="647113.Metok_0568"/>
<evidence type="ECO:0000313" key="5">
    <source>
        <dbReference type="EMBL" id="AEH06548.1"/>
    </source>
</evidence>
<keyword evidence="2" id="KW-0067">ATP-binding</keyword>
<dbReference type="SUPFAM" id="SSF52540">
    <property type="entry name" value="P-loop containing nucleoside triphosphate hydrolases"/>
    <property type="match status" value="2"/>
</dbReference>
<evidence type="ECO:0000259" key="3">
    <source>
        <dbReference type="PROSITE" id="PS50893"/>
    </source>
</evidence>
<dbReference type="InterPro" id="IPR013283">
    <property type="entry name" value="RLI1"/>
</dbReference>
<dbReference type="InterPro" id="IPR003593">
    <property type="entry name" value="AAA+_ATPase"/>
</dbReference>
<dbReference type="OrthoDB" id="30658at2157"/>
<dbReference type="Proteomes" id="UP000009296">
    <property type="component" value="Chromosome"/>
</dbReference>
<dbReference type="PROSITE" id="PS50893">
    <property type="entry name" value="ABC_TRANSPORTER_2"/>
    <property type="match status" value="2"/>
</dbReference>
<dbReference type="GO" id="GO:0016887">
    <property type="term" value="F:ATP hydrolysis activity"/>
    <property type="evidence" value="ECO:0007669"/>
    <property type="project" value="InterPro"/>
</dbReference>
<gene>
    <name evidence="5" type="ordered locus">Metok_0568</name>
</gene>
<dbReference type="PANTHER" id="PTHR19248">
    <property type="entry name" value="ATP-BINDING TRANSPORT PROTEIN-RELATED"/>
    <property type="match status" value="1"/>
</dbReference>
<dbReference type="PRINTS" id="PR01868">
    <property type="entry name" value="ABCEFAMILY"/>
</dbReference>
<dbReference type="AlphaFoldDB" id="F8ALF9"/>
<evidence type="ECO:0000313" key="6">
    <source>
        <dbReference type="Proteomes" id="UP000009296"/>
    </source>
</evidence>